<dbReference type="EMBL" id="MPUK01000004">
    <property type="protein sequence ID" value="ONH67714.1"/>
    <property type="molecule type" value="Genomic_DNA"/>
</dbReference>
<sequence>MDWSKQKRSSFSVGSGYKPNNYVDYERFPQITSSPQHSPLAQAQLPVRSAYYETHWPISSVAWSTASVATGMHTLAVGTYKEDSMNKVEIVSGTASLVEHANGTTSEGLTFTKMCDANVALPITKLQWDPSGTSHKLLTTNDKLRLWEQDEFNQDPVLLKRATLANKSFDTQRSGGASFAPLTSFDWNKVNSNLVITSSIDTTCTVWDLQRPNYPKTQLIAHDSEVFDVQFIKGSTDIFASVGCDGSMRVFDLRSLEHSTIIYEPPSAGVTTASTSSASSSLSHNHGDSISLLRTAASNTDVNVIATFAAKSDKISIMDMRYPGMPVLVLTGHSGNVNSIQWHPTQPYLLSGADDCQALVWDVRRGVTANPGKHHTIDQLDHPDFAYADTMEVNNVAWSPSADWFSAVSGKGVQAVRMSG</sequence>
<dbReference type="InterPro" id="IPR015943">
    <property type="entry name" value="WD40/YVTN_repeat-like_dom_sf"/>
</dbReference>
<gene>
    <name evidence="4" type="ORF">BON22_2453</name>
</gene>
<accession>A0A1V2L7F5</accession>
<keyword evidence="1 3" id="KW-0853">WD repeat</keyword>
<dbReference type="SUPFAM" id="SSF50978">
    <property type="entry name" value="WD40 repeat-like"/>
    <property type="match status" value="1"/>
</dbReference>
<reference evidence="5" key="1">
    <citation type="journal article" date="2017" name="Genome Announc.">
        <title>Genome sequences of Cyberlindnera fabianii 65, Pichia kudriavzevii 129, and Saccharomyces cerevisiae 131 isolated from fermented masau fruits in Zimbabwe.</title>
        <authorList>
            <person name="van Rijswijck I.M.H."/>
            <person name="Derks M.F.L."/>
            <person name="Abee T."/>
            <person name="de Ridder D."/>
            <person name="Smid E.J."/>
        </authorList>
    </citation>
    <scope>NUCLEOTIDE SEQUENCE [LARGE SCALE GENOMIC DNA]</scope>
    <source>
        <strain evidence="5">65</strain>
    </source>
</reference>
<keyword evidence="2" id="KW-0677">Repeat</keyword>
<organism evidence="4 5">
    <name type="scientific">Cyberlindnera fabianii</name>
    <name type="common">Yeast</name>
    <name type="synonym">Hansenula fabianii</name>
    <dbReference type="NCBI Taxonomy" id="36022"/>
    <lineage>
        <taxon>Eukaryota</taxon>
        <taxon>Fungi</taxon>
        <taxon>Dikarya</taxon>
        <taxon>Ascomycota</taxon>
        <taxon>Saccharomycotina</taxon>
        <taxon>Saccharomycetes</taxon>
        <taxon>Phaffomycetales</taxon>
        <taxon>Phaffomycetaceae</taxon>
        <taxon>Cyberlindnera</taxon>
    </lineage>
</organism>
<dbReference type="PANTHER" id="PTHR19919">
    <property type="entry name" value="WD REPEAT CONTAINING PROTEIN"/>
    <property type="match status" value="1"/>
</dbReference>
<dbReference type="InterPro" id="IPR019775">
    <property type="entry name" value="WD40_repeat_CS"/>
</dbReference>
<evidence type="ECO:0000256" key="1">
    <source>
        <dbReference type="ARBA" id="ARBA00022574"/>
    </source>
</evidence>
<comment type="caution">
    <text evidence="4">The sequence shown here is derived from an EMBL/GenBank/DDBJ whole genome shotgun (WGS) entry which is preliminary data.</text>
</comment>
<dbReference type="Gene3D" id="2.130.10.10">
    <property type="entry name" value="YVTN repeat-like/Quinoprotein amine dehydrogenase"/>
    <property type="match status" value="2"/>
</dbReference>
<dbReference type="OMA" id="TIAMDAC"/>
<dbReference type="VEuPathDB" id="FungiDB:BON22_2453"/>
<dbReference type="PROSITE" id="PS00678">
    <property type="entry name" value="WD_REPEATS_1"/>
    <property type="match status" value="1"/>
</dbReference>
<dbReference type="Pfam" id="PF00400">
    <property type="entry name" value="WD40"/>
    <property type="match status" value="2"/>
</dbReference>
<dbReference type="PROSITE" id="PS50294">
    <property type="entry name" value="WD_REPEATS_REGION"/>
    <property type="match status" value="1"/>
</dbReference>
<feature type="repeat" description="WD" evidence="3">
    <location>
        <begin position="330"/>
        <end position="371"/>
    </location>
</feature>
<name>A0A1V2L7F5_CYBFA</name>
<evidence type="ECO:0000256" key="2">
    <source>
        <dbReference type="ARBA" id="ARBA00022737"/>
    </source>
</evidence>
<dbReference type="PROSITE" id="PS50082">
    <property type="entry name" value="WD_REPEATS_2"/>
    <property type="match status" value="1"/>
</dbReference>
<dbReference type="InterPro" id="IPR001680">
    <property type="entry name" value="WD40_rpt"/>
</dbReference>
<keyword evidence="5" id="KW-1185">Reference proteome</keyword>
<evidence type="ECO:0000256" key="3">
    <source>
        <dbReference type="PROSITE-ProRule" id="PRU00221"/>
    </source>
</evidence>
<proteinExistence type="predicted"/>
<dbReference type="AlphaFoldDB" id="A0A1V2L7F5"/>
<dbReference type="STRING" id="36022.A0A1V2L7F5"/>
<dbReference type="InterPro" id="IPR036322">
    <property type="entry name" value="WD40_repeat_dom_sf"/>
</dbReference>
<evidence type="ECO:0000313" key="4">
    <source>
        <dbReference type="EMBL" id="ONH67714.1"/>
    </source>
</evidence>
<evidence type="ECO:0000313" key="5">
    <source>
        <dbReference type="Proteomes" id="UP000189513"/>
    </source>
</evidence>
<dbReference type="SMART" id="SM00320">
    <property type="entry name" value="WD40"/>
    <property type="match status" value="4"/>
</dbReference>
<protein>
    <submittedName>
        <fullName evidence="4">Uncharacterized protein</fullName>
    </submittedName>
</protein>
<dbReference type="Proteomes" id="UP000189513">
    <property type="component" value="Unassembled WGS sequence"/>
</dbReference>
<dbReference type="InterPro" id="IPR045159">
    <property type="entry name" value="DCAF7-like"/>
</dbReference>